<organism evidence="6 7">
    <name type="scientific">Massilia violaceinigra</name>
    <dbReference type="NCBI Taxonomy" id="2045208"/>
    <lineage>
        <taxon>Bacteria</taxon>
        <taxon>Pseudomonadati</taxon>
        <taxon>Pseudomonadota</taxon>
        <taxon>Betaproteobacteria</taxon>
        <taxon>Burkholderiales</taxon>
        <taxon>Oxalobacteraceae</taxon>
        <taxon>Telluria group</taxon>
        <taxon>Massilia</taxon>
    </lineage>
</organism>
<dbReference type="PROSITE" id="PS51462">
    <property type="entry name" value="NUDIX"/>
    <property type="match status" value="1"/>
</dbReference>
<comment type="cofactor">
    <cofactor evidence="1">
        <name>Mg(2+)</name>
        <dbReference type="ChEBI" id="CHEBI:18420"/>
    </cofactor>
</comment>
<evidence type="ECO:0000256" key="1">
    <source>
        <dbReference type="ARBA" id="ARBA00001946"/>
    </source>
</evidence>
<reference evidence="6" key="1">
    <citation type="submission" date="2017-10" db="EMBL/GenBank/DDBJ databases">
        <title>Massilia psychrophilum sp. nov., a novel purple-pigmented bacterium isolated from Tianshan glacier, Xinjiang Municipality, China.</title>
        <authorList>
            <person name="Wang H."/>
        </authorList>
    </citation>
    <scope>NUCLEOTIDE SEQUENCE [LARGE SCALE GENOMIC DNA]</scope>
    <source>
        <strain evidence="6">B2</strain>
    </source>
</reference>
<keyword evidence="7" id="KW-1185">Reference proteome</keyword>
<dbReference type="GO" id="GO:0006167">
    <property type="term" value="P:AMP biosynthetic process"/>
    <property type="evidence" value="ECO:0007669"/>
    <property type="project" value="TreeGrafter"/>
</dbReference>
<dbReference type="CDD" id="cd02883">
    <property type="entry name" value="NUDIX_Hydrolase"/>
    <property type="match status" value="1"/>
</dbReference>
<dbReference type="EMBL" id="CP024608">
    <property type="protein sequence ID" value="ATQ77057.1"/>
    <property type="molecule type" value="Genomic_DNA"/>
</dbReference>
<name>A0A2D2DQ00_9BURK</name>
<dbReference type="PROSITE" id="PS00893">
    <property type="entry name" value="NUDIX_BOX"/>
    <property type="match status" value="1"/>
</dbReference>
<dbReference type="GO" id="GO:0004081">
    <property type="term" value="F:bis(5'-nucleosyl)-tetraphosphatase (asymmetrical) activity"/>
    <property type="evidence" value="ECO:0007669"/>
    <property type="project" value="TreeGrafter"/>
</dbReference>
<dbReference type="PANTHER" id="PTHR21340">
    <property type="entry name" value="DIADENOSINE 5,5-P1,P4-TETRAPHOSPHATE PYROPHOSPHOHYDROLASE MUTT"/>
    <property type="match status" value="1"/>
</dbReference>
<dbReference type="Proteomes" id="UP000229897">
    <property type="component" value="Chromosome"/>
</dbReference>
<evidence type="ECO:0000256" key="2">
    <source>
        <dbReference type="ARBA" id="ARBA00022801"/>
    </source>
</evidence>
<evidence type="ECO:0000313" key="6">
    <source>
        <dbReference type="EMBL" id="ATQ77057.1"/>
    </source>
</evidence>
<keyword evidence="2 3" id="KW-0378">Hydrolase</keyword>
<evidence type="ECO:0000313" key="7">
    <source>
        <dbReference type="Proteomes" id="UP000229897"/>
    </source>
</evidence>
<dbReference type="Pfam" id="PF00293">
    <property type="entry name" value="NUDIX"/>
    <property type="match status" value="1"/>
</dbReference>
<dbReference type="GO" id="GO:0006754">
    <property type="term" value="P:ATP biosynthetic process"/>
    <property type="evidence" value="ECO:0007669"/>
    <property type="project" value="TreeGrafter"/>
</dbReference>
<dbReference type="PRINTS" id="PR00502">
    <property type="entry name" value="NUDIXFAMILY"/>
</dbReference>
<dbReference type="InterPro" id="IPR051325">
    <property type="entry name" value="Nudix_hydrolase_domain"/>
</dbReference>
<dbReference type="PANTHER" id="PTHR21340:SF0">
    <property type="entry name" value="BIS(5'-NUCLEOSYL)-TETRAPHOSPHATASE [ASYMMETRICAL]"/>
    <property type="match status" value="1"/>
</dbReference>
<accession>A0A2D2DQ00</accession>
<feature type="region of interest" description="Disordered" evidence="4">
    <location>
        <begin position="1"/>
        <end position="55"/>
    </location>
</feature>
<feature type="domain" description="Nudix hydrolase" evidence="5">
    <location>
        <begin position="70"/>
        <end position="208"/>
    </location>
</feature>
<dbReference type="Gene3D" id="3.90.79.10">
    <property type="entry name" value="Nucleoside Triphosphate Pyrophosphohydrolase"/>
    <property type="match status" value="1"/>
</dbReference>
<dbReference type="SUPFAM" id="SSF55811">
    <property type="entry name" value="Nudix"/>
    <property type="match status" value="1"/>
</dbReference>
<dbReference type="KEGG" id="mass:CR152_22970"/>
<dbReference type="AlphaFoldDB" id="A0A2D2DQ00"/>
<evidence type="ECO:0000256" key="4">
    <source>
        <dbReference type="SAM" id="MobiDB-lite"/>
    </source>
</evidence>
<evidence type="ECO:0000256" key="3">
    <source>
        <dbReference type="RuleBase" id="RU003476"/>
    </source>
</evidence>
<comment type="similarity">
    <text evidence="3">Belongs to the Nudix hydrolase family.</text>
</comment>
<dbReference type="InterPro" id="IPR020476">
    <property type="entry name" value="Nudix_hydrolase"/>
</dbReference>
<feature type="compositionally biased region" description="Basic and acidic residues" evidence="4">
    <location>
        <begin position="36"/>
        <end position="47"/>
    </location>
</feature>
<dbReference type="InterPro" id="IPR020084">
    <property type="entry name" value="NUDIX_hydrolase_CS"/>
</dbReference>
<proteinExistence type="inferred from homology"/>
<dbReference type="InterPro" id="IPR000086">
    <property type="entry name" value="NUDIX_hydrolase_dom"/>
</dbReference>
<evidence type="ECO:0000259" key="5">
    <source>
        <dbReference type="PROSITE" id="PS51462"/>
    </source>
</evidence>
<dbReference type="InterPro" id="IPR015797">
    <property type="entry name" value="NUDIX_hydrolase-like_dom_sf"/>
</dbReference>
<gene>
    <name evidence="6" type="ORF">CR152_22970</name>
</gene>
<sequence length="208" mass="23259">MSPRSTACWPRPRSPRPQRPYQFDNSHAKGASCPRYDVDERNSSEHARAHHSSRARIARRAGAAAVVTRVQTVSCGTLVVNPAGQLLLCHVTNTASWDIPKGMQDPGETELEAAIRELQEEAGIAFAPERFEDLGGFAYRSDKRLHLFRVRAGAELTSLTHLACTSFFPHPVSGEPTPETDAFRWADRRDVARLCWPRMGKLLLTLDW</sequence>
<protein>
    <recommendedName>
        <fullName evidence="5">Nudix hydrolase domain-containing protein</fullName>
    </recommendedName>
</protein>